<proteinExistence type="predicted"/>
<name>A0A7L5JLT9_9BACT</name>
<dbReference type="PRINTS" id="PR00344">
    <property type="entry name" value="BCTRLSENSOR"/>
</dbReference>
<feature type="transmembrane region" description="Helical" evidence="9">
    <location>
        <begin position="264"/>
        <end position="280"/>
    </location>
</feature>
<dbReference type="EC" id="2.7.13.3" evidence="2"/>
<dbReference type="PANTHER" id="PTHR43065">
    <property type="entry name" value="SENSOR HISTIDINE KINASE"/>
    <property type="match status" value="1"/>
</dbReference>
<evidence type="ECO:0000256" key="9">
    <source>
        <dbReference type="SAM" id="Phobius"/>
    </source>
</evidence>
<dbReference type="EMBL" id="CP054051">
    <property type="protein sequence ID" value="QKJ26193.1"/>
    <property type="molecule type" value="Genomic_DNA"/>
</dbReference>
<dbReference type="PROSITE" id="PS50109">
    <property type="entry name" value="HIS_KIN"/>
    <property type="match status" value="1"/>
</dbReference>
<dbReference type="Gene3D" id="1.10.287.130">
    <property type="match status" value="1"/>
</dbReference>
<evidence type="ECO:0000256" key="3">
    <source>
        <dbReference type="ARBA" id="ARBA00022553"/>
    </source>
</evidence>
<gene>
    <name evidence="11" type="ORF">ACBT_0110</name>
    <name evidence="12" type="ORF">ACBT_0211</name>
</gene>
<dbReference type="InterPro" id="IPR036890">
    <property type="entry name" value="HATPase_C_sf"/>
</dbReference>
<evidence type="ECO:0000256" key="2">
    <source>
        <dbReference type="ARBA" id="ARBA00012438"/>
    </source>
</evidence>
<dbReference type="EMBL" id="CP054051">
    <property type="protein sequence ID" value="QKJ26097.1"/>
    <property type="molecule type" value="Genomic_DNA"/>
</dbReference>
<feature type="transmembrane region" description="Helical" evidence="9">
    <location>
        <begin position="180"/>
        <end position="201"/>
    </location>
</feature>
<sequence length="556" mass="65581">MLEKTFISFDGKNFIKFKQLDKKNYEQKYTNLVLKIEIDEKLLKNDVYYIKILSTKDSFKNSNYSYEFINKVPIIKLENIKNDLIINFDLENQHLFFDLELFNEFEYKNILNEEKLLFGITYGIILCAFLYNFVFFLYNKEKIFLYYSLLQVSLLFLLVLCSKNSYIINLLDNNGNNIDISLTLLLNLSILLSILFNMEFLNTKKYTPKIHTSLWLLIFLDLLDIFSLLITNKSFIIDYIPPYILIFLLLIFAFFVLKQGYKPALFYIIGWFSLFIFVFLSQSSFSDYNENYMLHIGIPLESLLFSFAIGFKMRQTELEKQQNETILINKSKLASMGEMIGNIAHQWRQPLTHLSYIIMNLKAAYENDKLDKKYLEKKTDEANKQIEFMSHTIDDFRNFFKISKQKEEFSLIECINESINLLNESFKSLDIKLNFNYTENFRIRTYKGEFAQVIFNLLNNAKDEFIKQEIKDAKIIINIIKKEENILIEIIDNAGGISEKIIKKIFEPYFTTKEKGLGIGLYMSKVIIEKNIGGKLEVENTINGAKFIIYLINSQI</sequence>
<dbReference type="GO" id="GO:0005524">
    <property type="term" value="F:ATP binding"/>
    <property type="evidence" value="ECO:0007669"/>
    <property type="project" value="UniProtKB-KW"/>
</dbReference>
<dbReference type="InterPro" id="IPR005467">
    <property type="entry name" value="His_kinase_dom"/>
</dbReference>
<dbReference type="InterPro" id="IPR011623">
    <property type="entry name" value="7TMR_DISM_rcpt_extracell_dom1"/>
</dbReference>
<keyword evidence="8" id="KW-0902">Two-component regulatory system</keyword>
<evidence type="ECO:0000313" key="11">
    <source>
        <dbReference type="EMBL" id="QKJ26097.1"/>
    </source>
</evidence>
<feature type="transmembrane region" description="Helical" evidence="9">
    <location>
        <begin position="116"/>
        <end position="138"/>
    </location>
</feature>
<dbReference type="Pfam" id="PF07695">
    <property type="entry name" value="7TMR-DISM_7TM"/>
    <property type="match status" value="1"/>
</dbReference>
<feature type="transmembrane region" description="Helical" evidence="9">
    <location>
        <begin position="236"/>
        <end position="257"/>
    </location>
</feature>
<dbReference type="Proteomes" id="UP000509513">
    <property type="component" value="Chromosome"/>
</dbReference>
<dbReference type="PANTHER" id="PTHR43065:SF46">
    <property type="entry name" value="C4-DICARBOXYLATE TRANSPORT SENSOR PROTEIN DCTB"/>
    <property type="match status" value="1"/>
</dbReference>
<evidence type="ECO:0000256" key="1">
    <source>
        <dbReference type="ARBA" id="ARBA00000085"/>
    </source>
</evidence>
<keyword evidence="3" id="KW-0597">Phosphoprotein</keyword>
<comment type="catalytic activity">
    <reaction evidence="1">
        <text>ATP + protein L-histidine = ADP + protein N-phospho-L-histidine.</text>
        <dbReference type="EC" id="2.7.13.3"/>
    </reaction>
</comment>
<evidence type="ECO:0000256" key="6">
    <source>
        <dbReference type="ARBA" id="ARBA00022777"/>
    </source>
</evidence>
<keyword evidence="4" id="KW-0808">Transferase</keyword>
<dbReference type="KEGG" id="acib:ACBT_0211"/>
<feature type="transmembrane region" description="Helical" evidence="9">
    <location>
        <begin position="292"/>
        <end position="311"/>
    </location>
</feature>
<evidence type="ECO:0000256" key="8">
    <source>
        <dbReference type="ARBA" id="ARBA00023012"/>
    </source>
</evidence>
<keyword evidence="9" id="KW-0472">Membrane</keyword>
<keyword evidence="5" id="KW-0547">Nucleotide-binding</keyword>
<dbReference type="InterPro" id="IPR003594">
    <property type="entry name" value="HATPase_dom"/>
</dbReference>
<evidence type="ECO:0000256" key="7">
    <source>
        <dbReference type="ARBA" id="ARBA00022840"/>
    </source>
</evidence>
<accession>A0A7L5JLT9</accession>
<reference evidence="11 13" key="1">
    <citation type="submission" date="2020-05" db="EMBL/GenBank/DDBJ databases">
        <title>Complete genome sequencing of Campylobacter and Arcobacter type strains.</title>
        <authorList>
            <person name="Miller W.G."/>
            <person name="Yee E."/>
        </authorList>
    </citation>
    <scope>NUCLEOTIDE SEQUENCE [LARGE SCALE GENOMIC DNA]</scope>
    <source>
        <strain evidence="11 13">LMG 21996</strain>
    </source>
</reference>
<dbReference type="CDD" id="cd00082">
    <property type="entry name" value="HisKA"/>
    <property type="match status" value="1"/>
</dbReference>
<feature type="transmembrane region" description="Helical" evidence="9">
    <location>
        <begin position="213"/>
        <end position="230"/>
    </location>
</feature>
<evidence type="ECO:0000313" key="12">
    <source>
        <dbReference type="EMBL" id="QKJ26193.1"/>
    </source>
</evidence>
<keyword evidence="6 11" id="KW-0418">Kinase</keyword>
<keyword evidence="9" id="KW-0812">Transmembrane</keyword>
<organism evidence="11 13">
    <name type="scientific">Aliarcobacter cibarius</name>
    <dbReference type="NCBI Taxonomy" id="255507"/>
    <lineage>
        <taxon>Bacteria</taxon>
        <taxon>Pseudomonadati</taxon>
        <taxon>Campylobacterota</taxon>
        <taxon>Epsilonproteobacteria</taxon>
        <taxon>Campylobacterales</taxon>
        <taxon>Arcobacteraceae</taxon>
        <taxon>Aliarcobacter</taxon>
    </lineage>
</organism>
<dbReference type="SMART" id="SM00387">
    <property type="entry name" value="HATPase_c"/>
    <property type="match status" value="1"/>
</dbReference>
<protein>
    <recommendedName>
        <fullName evidence="2">histidine kinase</fullName>
        <ecNumber evidence="2">2.7.13.3</ecNumber>
    </recommendedName>
</protein>
<dbReference type="SUPFAM" id="SSF55874">
    <property type="entry name" value="ATPase domain of HSP90 chaperone/DNA topoisomerase II/histidine kinase"/>
    <property type="match status" value="1"/>
</dbReference>
<dbReference type="AlphaFoldDB" id="A0A7L5JLT9"/>
<dbReference type="InterPro" id="IPR036097">
    <property type="entry name" value="HisK_dim/P_sf"/>
</dbReference>
<dbReference type="Gene3D" id="3.30.565.10">
    <property type="entry name" value="Histidine kinase-like ATPase, C-terminal domain"/>
    <property type="match status" value="1"/>
</dbReference>
<dbReference type="GO" id="GO:0000155">
    <property type="term" value="F:phosphorelay sensor kinase activity"/>
    <property type="evidence" value="ECO:0007669"/>
    <property type="project" value="InterPro"/>
</dbReference>
<evidence type="ECO:0000313" key="13">
    <source>
        <dbReference type="Proteomes" id="UP000509513"/>
    </source>
</evidence>
<dbReference type="InterPro" id="IPR003661">
    <property type="entry name" value="HisK_dim/P_dom"/>
</dbReference>
<dbReference type="SUPFAM" id="SSF47384">
    <property type="entry name" value="Homodimeric domain of signal transducing histidine kinase"/>
    <property type="match status" value="1"/>
</dbReference>
<feature type="transmembrane region" description="Helical" evidence="9">
    <location>
        <begin position="145"/>
        <end position="168"/>
    </location>
</feature>
<keyword evidence="7" id="KW-0067">ATP-binding</keyword>
<evidence type="ECO:0000256" key="5">
    <source>
        <dbReference type="ARBA" id="ARBA00022741"/>
    </source>
</evidence>
<evidence type="ECO:0000259" key="10">
    <source>
        <dbReference type="PROSITE" id="PS50109"/>
    </source>
</evidence>
<dbReference type="InterPro" id="IPR004358">
    <property type="entry name" value="Sig_transdc_His_kin-like_C"/>
</dbReference>
<dbReference type="KEGG" id="acib:ACBT_0110"/>
<keyword evidence="9" id="KW-1133">Transmembrane helix</keyword>
<feature type="domain" description="Histidine kinase" evidence="10">
    <location>
        <begin position="342"/>
        <end position="555"/>
    </location>
</feature>
<dbReference type="Pfam" id="PF02518">
    <property type="entry name" value="HATPase_c"/>
    <property type="match status" value="1"/>
</dbReference>
<evidence type="ECO:0000256" key="4">
    <source>
        <dbReference type="ARBA" id="ARBA00022679"/>
    </source>
</evidence>